<dbReference type="NCBIfam" id="TIGR03214">
    <property type="entry name" value="ura-cupin"/>
    <property type="match status" value="1"/>
</dbReference>
<evidence type="ECO:0000313" key="3">
    <source>
        <dbReference type="Proteomes" id="UP000029278"/>
    </source>
</evidence>
<dbReference type="CDD" id="cd02212">
    <property type="entry name" value="cupin_UGlyAH_C"/>
    <property type="match status" value="1"/>
</dbReference>
<keyword evidence="3" id="KW-1185">Reference proteome</keyword>
<name>A0A091A807_PAEMA</name>
<dbReference type="EMBL" id="JMQA01000001">
    <property type="protein sequence ID" value="KFN12361.1"/>
    <property type="molecule type" value="Genomic_DNA"/>
</dbReference>
<dbReference type="CDD" id="cd02211">
    <property type="entry name" value="cupin_UGlyAH_N"/>
    <property type="match status" value="1"/>
</dbReference>
<proteinExistence type="predicted"/>
<dbReference type="AlphaFoldDB" id="A0A091A807"/>
<dbReference type="Proteomes" id="UP000029278">
    <property type="component" value="Unassembled WGS sequence"/>
</dbReference>
<dbReference type="InterPro" id="IPR014710">
    <property type="entry name" value="RmlC-like_jellyroll"/>
</dbReference>
<dbReference type="InterPro" id="IPR044697">
    <property type="entry name" value="UGlyAH_cupin_C"/>
</dbReference>
<dbReference type="SUPFAM" id="SSF51182">
    <property type="entry name" value="RmlC-like cupins"/>
    <property type="match status" value="1"/>
</dbReference>
<dbReference type="STRING" id="44252.DJ90_2097"/>
<reference evidence="2 3" key="1">
    <citation type="submission" date="2014-04" db="EMBL/GenBank/DDBJ databases">
        <authorList>
            <person name="Bishop-Lilly K.A."/>
            <person name="Broomall S.M."/>
            <person name="Chain P.S."/>
            <person name="Chertkov O."/>
            <person name="Coyne S.R."/>
            <person name="Daligault H.E."/>
            <person name="Davenport K.W."/>
            <person name="Erkkila T."/>
            <person name="Frey K.G."/>
            <person name="Gibbons H.S."/>
            <person name="Gu W."/>
            <person name="Jaissle J."/>
            <person name="Johnson S.L."/>
            <person name="Koroleva G.I."/>
            <person name="Ladner J.T."/>
            <person name="Lo C.-C."/>
            <person name="Minogue T.D."/>
            <person name="Munk C."/>
            <person name="Palacios G.F."/>
            <person name="Redden C.L."/>
            <person name="Rosenzweig C.N."/>
            <person name="Scholz M.B."/>
            <person name="Teshima H."/>
            <person name="Xu Y."/>
        </authorList>
    </citation>
    <scope>NUCLEOTIDE SEQUENCE [LARGE SCALE GENOMIC DNA]</scope>
    <source>
        <strain evidence="2 3">8244</strain>
    </source>
</reference>
<dbReference type="InterPro" id="IPR017627">
    <property type="entry name" value="UGHY"/>
</dbReference>
<evidence type="ECO:0000313" key="2">
    <source>
        <dbReference type="EMBL" id="KFN12361.1"/>
    </source>
</evidence>
<dbReference type="GO" id="GO:0071522">
    <property type="term" value="F:ureidoglycine aminohydrolase activity"/>
    <property type="evidence" value="ECO:0007669"/>
    <property type="project" value="InterPro"/>
</dbReference>
<dbReference type="InterPro" id="IPR011051">
    <property type="entry name" value="RmlC_Cupin_sf"/>
</dbReference>
<dbReference type="PANTHER" id="PTHR34571">
    <property type="entry name" value="(S)-UREIDOGLYCINE AMINOHYDROLASE"/>
    <property type="match status" value="1"/>
</dbReference>
<dbReference type="HOGENOM" id="CLU_056083_3_0_9"/>
<dbReference type="GeneID" id="77008328"/>
<gene>
    <name evidence="2" type="ORF">DJ90_2097</name>
</gene>
<organism evidence="2 3">
    <name type="scientific">Paenibacillus macerans</name>
    <name type="common">Bacillus macerans</name>
    <dbReference type="NCBI Taxonomy" id="44252"/>
    <lineage>
        <taxon>Bacteria</taxon>
        <taxon>Bacillati</taxon>
        <taxon>Bacillota</taxon>
        <taxon>Bacilli</taxon>
        <taxon>Bacillales</taxon>
        <taxon>Paenibacillaceae</taxon>
        <taxon>Paenibacillus</taxon>
    </lineage>
</organism>
<dbReference type="RefSeq" id="WP_036624223.1">
    <property type="nucleotide sequence ID" value="NZ_BGML01000001.1"/>
</dbReference>
<dbReference type="OrthoDB" id="9814939at2"/>
<sequence length="262" mass="29342">MGYKNSNVGYLDGVLTSRAVVKKNNYAILPHDGLVNNVVPGFENTRISILGSPRIGASFSDFIAEFLEGGKNELGFGGEGIETFVYVISGKLNVSDSNETHELTEGGYAFFPVNEKMYFENGQTETTEAFLYQRKYEPLEGHEAYKVVGNRADLTPIHYEGMEDVLFWNLLPADDLGFDMNMHILDFAPAASHGYVETHYQEHGAYLLSGKGMYNLDNNWYPVEKGDYIFMAAYTPQAAYSTDRKEHLAYVYSKDANRNPGV</sequence>
<dbReference type="InterPro" id="IPR044704">
    <property type="entry name" value="UGlyAH_cupin_N"/>
</dbReference>
<dbReference type="Gene3D" id="2.60.120.10">
    <property type="entry name" value="Jelly Rolls"/>
    <property type="match status" value="2"/>
</dbReference>
<dbReference type="PANTHER" id="PTHR34571:SF1">
    <property type="entry name" value="(S)-UREIDOGLYCINE AMINOHYDROLASE"/>
    <property type="match status" value="1"/>
</dbReference>
<evidence type="ECO:0000259" key="1">
    <source>
        <dbReference type="Pfam" id="PF07883"/>
    </source>
</evidence>
<accession>A0A091A807</accession>
<protein>
    <recommendedName>
        <fullName evidence="1">Cupin type-2 domain-containing protein</fullName>
    </recommendedName>
</protein>
<dbReference type="Pfam" id="PF07883">
    <property type="entry name" value="Cupin_2"/>
    <property type="match status" value="1"/>
</dbReference>
<feature type="domain" description="Cupin type-2" evidence="1">
    <location>
        <begin position="185"/>
        <end position="239"/>
    </location>
</feature>
<dbReference type="InterPro" id="IPR013096">
    <property type="entry name" value="Cupin_2"/>
</dbReference>
<comment type="caution">
    <text evidence="2">The sequence shown here is derived from an EMBL/GenBank/DDBJ whole genome shotgun (WGS) entry which is preliminary data.</text>
</comment>
<dbReference type="PATRIC" id="fig|44252.3.peg.285"/>